<dbReference type="Pfam" id="PF18962">
    <property type="entry name" value="Por_Secre_tail"/>
    <property type="match status" value="1"/>
</dbReference>
<dbReference type="NCBIfam" id="TIGR04183">
    <property type="entry name" value="Por_Secre_tail"/>
    <property type="match status" value="1"/>
</dbReference>
<keyword evidence="1" id="KW-0732">Signal</keyword>
<dbReference type="Proteomes" id="UP001208114">
    <property type="component" value="Unassembled WGS sequence"/>
</dbReference>
<proteinExistence type="predicted"/>
<evidence type="ECO:0000313" key="4">
    <source>
        <dbReference type="Proteomes" id="UP001208114"/>
    </source>
</evidence>
<comment type="caution">
    <text evidence="3">The sequence shown here is derived from an EMBL/GenBank/DDBJ whole genome shotgun (WGS) entry which is preliminary data.</text>
</comment>
<dbReference type="EMBL" id="JAOTEN010000004">
    <property type="protein sequence ID" value="MCU7615169.1"/>
    <property type="molecule type" value="Genomic_DNA"/>
</dbReference>
<organism evidence="3 4">
    <name type="scientific">Chryseobacterium gilvum</name>
    <dbReference type="NCBI Taxonomy" id="2976534"/>
    <lineage>
        <taxon>Bacteria</taxon>
        <taxon>Pseudomonadati</taxon>
        <taxon>Bacteroidota</taxon>
        <taxon>Flavobacteriia</taxon>
        <taxon>Flavobacteriales</taxon>
        <taxon>Weeksellaceae</taxon>
        <taxon>Chryseobacterium group</taxon>
        <taxon>Chryseobacterium</taxon>
    </lineage>
</organism>
<keyword evidence="4" id="KW-1185">Reference proteome</keyword>
<dbReference type="InterPro" id="IPR026444">
    <property type="entry name" value="Secre_tail"/>
</dbReference>
<sequence>MKANQFFMKPENVKISIWSRINKSRALAVLFGLVLMYFSTNTLRAQVSKVIPENNTSGTFLGPFVNSARTYQMIIDDSQLTTLAGKYLTSISFRLPGSATAAWPASDATFPSYEIFLSNGVDPVNRQLDFAANVVGTQTQVRSGSMLVPAGVLTAGSDPNAFTYDITFNTPYLYTGGNNLVIEIRHTGNNVSSVSTHSALTSASGYGSLFTACWKGTGSVTQANFSFVKINSVNNLGVRSVELDESVSVYPNPVKDNLYVKSAKDIAEFHVFNMVGQKIYSQKNNSEKPQLNVSNLAKGNYILQMIDKNGNTSIARFIKE</sequence>
<protein>
    <submittedName>
        <fullName evidence="3">T9SS type A sorting domain-containing protein</fullName>
    </submittedName>
</protein>
<reference evidence="4" key="1">
    <citation type="submission" date="2023-07" db="EMBL/GenBank/DDBJ databases">
        <title>Chryseobacterium sp. GMJ5 Genome sequencing and assembly.</title>
        <authorList>
            <person name="Jung Y."/>
        </authorList>
    </citation>
    <scope>NUCLEOTIDE SEQUENCE [LARGE SCALE GENOMIC DNA]</scope>
    <source>
        <strain evidence="4">GMJ5</strain>
    </source>
</reference>
<name>A0ABT2W1G7_9FLAO</name>
<accession>A0ABT2W1G7</accession>
<evidence type="ECO:0000259" key="2">
    <source>
        <dbReference type="Pfam" id="PF18962"/>
    </source>
</evidence>
<gene>
    <name evidence="3" type="ORF">N0B16_12035</name>
</gene>
<feature type="domain" description="Secretion system C-terminal sorting" evidence="2">
    <location>
        <begin position="249"/>
        <end position="317"/>
    </location>
</feature>
<evidence type="ECO:0000256" key="1">
    <source>
        <dbReference type="ARBA" id="ARBA00022729"/>
    </source>
</evidence>
<evidence type="ECO:0000313" key="3">
    <source>
        <dbReference type="EMBL" id="MCU7615169.1"/>
    </source>
</evidence>
<dbReference type="RefSeq" id="WP_262991194.1">
    <property type="nucleotide sequence ID" value="NZ_JAOTEN010000004.1"/>
</dbReference>